<evidence type="ECO:0000256" key="2">
    <source>
        <dbReference type="PROSITE-ProRule" id="PRU00335"/>
    </source>
</evidence>
<dbReference type="PRINTS" id="PR00455">
    <property type="entry name" value="HTHTETR"/>
</dbReference>
<dbReference type="EMBL" id="CP043046">
    <property type="protein sequence ID" value="QEI06671.1"/>
    <property type="molecule type" value="Genomic_DNA"/>
</dbReference>
<evidence type="ECO:0000259" key="3">
    <source>
        <dbReference type="PROSITE" id="PS50977"/>
    </source>
</evidence>
<evidence type="ECO:0000256" key="1">
    <source>
        <dbReference type="ARBA" id="ARBA00023125"/>
    </source>
</evidence>
<dbReference type="Gene3D" id="1.10.357.10">
    <property type="entry name" value="Tetracycline Repressor, domain 2"/>
    <property type="match status" value="1"/>
</dbReference>
<sequence>MITTTSTSIGLSPRDRILQTALALFYAEGLRVGIDRIIAEAGVAKASFYRHFPAKDDLVQAFLEARHEYWMGWFASRVDALCAERAPSMALAAVALGEWFAEPSFRGCAFINAMGDGGLATGSVGVVQRHKEDLQAYLAVLAQRAGAVTPDEAAEEALLIVEGAIVRAHTTGNPSSAKIAARMLARLDG</sequence>
<organism evidence="4 5">
    <name type="scientific">Pigmentiphaga aceris</name>
    <dbReference type="NCBI Taxonomy" id="1940612"/>
    <lineage>
        <taxon>Bacteria</taxon>
        <taxon>Pseudomonadati</taxon>
        <taxon>Pseudomonadota</taxon>
        <taxon>Betaproteobacteria</taxon>
        <taxon>Burkholderiales</taxon>
        <taxon>Alcaligenaceae</taxon>
        <taxon>Pigmentiphaga</taxon>
    </lineage>
</organism>
<dbReference type="SUPFAM" id="SSF48498">
    <property type="entry name" value="Tetracyclin repressor-like, C-terminal domain"/>
    <property type="match status" value="1"/>
</dbReference>
<feature type="domain" description="HTH tetR-type" evidence="3">
    <location>
        <begin position="11"/>
        <end position="70"/>
    </location>
</feature>
<reference evidence="4 5" key="1">
    <citation type="submission" date="2019-08" db="EMBL/GenBank/DDBJ databases">
        <title>Amphibian skin-associated Pigmentiphaga: genome sequence and occurrence across geography and hosts.</title>
        <authorList>
            <person name="Bletz M.C."/>
            <person name="Bunk B."/>
            <person name="Sproeer C."/>
            <person name="Biwer P."/>
            <person name="Reiter S."/>
            <person name="Rabemananjara F.C.E."/>
            <person name="Schulz S."/>
            <person name="Overmann J."/>
            <person name="Vences M."/>
        </authorList>
    </citation>
    <scope>NUCLEOTIDE SEQUENCE [LARGE SCALE GENOMIC DNA]</scope>
    <source>
        <strain evidence="4 5">Mada1488</strain>
    </source>
</reference>
<dbReference type="AlphaFoldDB" id="A0A5C0B1P8"/>
<gene>
    <name evidence="4" type="ORF">FXN63_13130</name>
</gene>
<name>A0A5C0B1P8_9BURK</name>
<feature type="DNA-binding region" description="H-T-H motif" evidence="2">
    <location>
        <begin position="33"/>
        <end position="52"/>
    </location>
</feature>
<dbReference type="InterPro" id="IPR036271">
    <property type="entry name" value="Tet_transcr_reg_TetR-rel_C_sf"/>
</dbReference>
<dbReference type="InterPro" id="IPR050109">
    <property type="entry name" value="HTH-type_TetR-like_transc_reg"/>
</dbReference>
<dbReference type="GO" id="GO:0003700">
    <property type="term" value="F:DNA-binding transcription factor activity"/>
    <property type="evidence" value="ECO:0007669"/>
    <property type="project" value="TreeGrafter"/>
</dbReference>
<dbReference type="PANTHER" id="PTHR30055">
    <property type="entry name" value="HTH-TYPE TRANSCRIPTIONAL REGULATOR RUTR"/>
    <property type="match status" value="1"/>
</dbReference>
<dbReference type="OrthoDB" id="116240at2"/>
<dbReference type="InterPro" id="IPR009057">
    <property type="entry name" value="Homeodomain-like_sf"/>
</dbReference>
<keyword evidence="1 2" id="KW-0238">DNA-binding</keyword>
<dbReference type="PANTHER" id="PTHR30055:SF200">
    <property type="entry name" value="HTH-TYPE TRANSCRIPTIONAL REPRESSOR BDCR"/>
    <property type="match status" value="1"/>
</dbReference>
<dbReference type="InterPro" id="IPR001647">
    <property type="entry name" value="HTH_TetR"/>
</dbReference>
<evidence type="ECO:0000313" key="5">
    <source>
        <dbReference type="Proteomes" id="UP000325161"/>
    </source>
</evidence>
<dbReference type="PROSITE" id="PS50977">
    <property type="entry name" value="HTH_TETR_2"/>
    <property type="match status" value="1"/>
</dbReference>
<dbReference type="Pfam" id="PF00440">
    <property type="entry name" value="TetR_N"/>
    <property type="match status" value="1"/>
</dbReference>
<proteinExistence type="predicted"/>
<evidence type="ECO:0000313" key="4">
    <source>
        <dbReference type="EMBL" id="QEI06671.1"/>
    </source>
</evidence>
<keyword evidence="5" id="KW-1185">Reference proteome</keyword>
<protein>
    <submittedName>
        <fullName evidence="4">TetR/AcrR family transcriptional regulator</fullName>
    </submittedName>
</protein>
<dbReference type="GO" id="GO:0000976">
    <property type="term" value="F:transcription cis-regulatory region binding"/>
    <property type="evidence" value="ECO:0007669"/>
    <property type="project" value="TreeGrafter"/>
</dbReference>
<dbReference type="Proteomes" id="UP000325161">
    <property type="component" value="Chromosome"/>
</dbReference>
<accession>A0A5C0B1P8</accession>
<dbReference type="RefSeq" id="WP_148815502.1">
    <property type="nucleotide sequence ID" value="NZ_CP043046.1"/>
</dbReference>
<dbReference type="SUPFAM" id="SSF46689">
    <property type="entry name" value="Homeodomain-like"/>
    <property type="match status" value="1"/>
</dbReference>
<dbReference type="KEGG" id="pacr:FXN63_13130"/>